<dbReference type="EMBL" id="DXCL01000026">
    <property type="protein sequence ID" value="HIZ03592.1"/>
    <property type="molecule type" value="Genomic_DNA"/>
</dbReference>
<name>A0A9D2CZ75_9FIRM</name>
<dbReference type="Proteomes" id="UP000824132">
    <property type="component" value="Unassembled WGS sequence"/>
</dbReference>
<evidence type="ECO:0000256" key="1">
    <source>
        <dbReference type="SAM" id="Phobius"/>
    </source>
</evidence>
<evidence type="ECO:0000313" key="2">
    <source>
        <dbReference type="EMBL" id="HIZ03592.1"/>
    </source>
</evidence>
<evidence type="ECO:0000313" key="3">
    <source>
        <dbReference type="Proteomes" id="UP000824132"/>
    </source>
</evidence>
<comment type="caution">
    <text evidence="2">The sequence shown here is derived from an EMBL/GenBank/DDBJ whole genome shotgun (WGS) entry which is preliminary data.</text>
</comment>
<sequence>MSEKAERKGFGKLKSGRLLEIMIVLIIVVIVAIVLYNFLAGNKNEERETVAEDYASQLEARLGEALSAIDGAGAVSVMIRLADDGETVIAMETTTLEDGTVVTAPVLIDGEVVVLEEKKPEISGVLIVAEGANSLGVRFDLLSAAASVLDINQSLIKVYTKG</sequence>
<reference evidence="2" key="1">
    <citation type="journal article" date="2021" name="PeerJ">
        <title>Extensive microbial diversity within the chicken gut microbiome revealed by metagenomics and culture.</title>
        <authorList>
            <person name="Gilroy R."/>
            <person name="Ravi A."/>
            <person name="Getino M."/>
            <person name="Pursley I."/>
            <person name="Horton D.L."/>
            <person name="Alikhan N.F."/>
            <person name="Baker D."/>
            <person name="Gharbi K."/>
            <person name="Hall N."/>
            <person name="Watson M."/>
            <person name="Adriaenssens E.M."/>
            <person name="Foster-Nyarko E."/>
            <person name="Jarju S."/>
            <person name="Secka A."/>
            <person name="Antonio M."/>
            <person name="Oren A."/>
            <person name="Chaudhuri R.R."/>
            <person name="La Ragione R."/>
            <person name="Hildebrand F."/>
            <person name="Pallen M.J."/>
        </authorList>
    </citation>
    <scope>NUCLEOTIDE SEQUENCE</scope>
    <source>
        <strain evidence="2">CHK187-5294</strain>
    </source>
</reference>
<organism evidence="2 3">
    <name type="scientific">Candidatus Borkfalkia avistercoris</name>
    <dbReference type="NCBI Taxonomy" id="2838504"/>
    <lineage>
        <taxon>Bacteria</taxon>
        <taxon>Bacillati</taxon>
        <taxon>Bacillota</taxon>
        <taxon>Clostridia</taxon>
        <taxon>Christensenellales</taxon>
        <taxon>Christensenellaceae</taxon>
        <taxon>Candidatus Borkfalkia</taxon>
    </lineage>
</organism>
<keyword evidence="1" id="KW-0812">Transmembrane</keyword>
<gene>
    <name evidence="2" type="ORF">H9727_04830</name>
</gene>
<keyword evidence="1" id="KW-1133">Transmembrane helix</keyword>
<feature type="transmembrane region" description="Helical" evidence="1">
    <location>
        <begin position="21"/>
        <end position="39"/>
    </location>
</feature>
<accession>A0A9D2CZ75</accession>
<dbReference type="AlphaFoldDB" id="A0A9D2CZ75"/>
<protein>
    <submittedName>
        <fullName evidence="2">Uncharacterized protein</fullName>
    </submittedName>
</protein>
<reference evidence="2" key="2">
    <citation type="submission" date="2021-04" db="EMBL/GenBank/DDBJ databases">
        <authorList>
            <person name="Gilroy R."/>
        </authorList>
    </citation>
    <scope>NUCLEOTIDE SEQUENCE</scope>
    <source>
        <strain evidence="2">CHK187-5294</strain>
    </source>
</reference>
<keyword evidence="1" id="KW-0472">Membrane</keyword>
<proteinExistence type="predicted"/>